<comment type="caution">
    <text evidence="3">The sequence shown here is derived from an EMBL/GenBank/DDBJ whole genome shotgun (WGS) entry which is preliminary data.</text>
</comment>
<feature type="region of interest" description="Disordered" evidence="1">
    <location>
        <begin position="293"/>
        <end position="323"/>
    </location>
</feature>
<dbReference type="EMBL" id="CAXDID020000608">
    <property type="protein sequence ID" value="CAL6106244.1"/>
    <property type="molecule type" value="Genomic_DNA"/>
</dbReference>
<keyword evidence="2" id="KW-0812">Transmembrane</keyword>
<evidence type="ECO:0000313" key="5">
    <source>
        <dbReference type="Proteomes" id="UP001642409"/>
    </source>
</evidence>
<dbReference type="AlphaFoldDB" id="A0AA86NRS8"/>
<evidence type="ECO:0000256" key="2">
    <source>
        <dbReference type="SAM" id="Phobius"/>
    </source>
</evidence>
<keyword evidence="5" id="KW-1185">Reference proteome</keyword>
<evidence type="ECO:0000313" key="4">
    <source>
        <dbReference type="EMBL" id="CAL6106244.1"/>
    </source>
</evidence>
<reference evidence="3" key="1">
    <citation type="submission" date="2023-06" db="EMBL/GenBank/DDBJ databases">
        <authorList>
            <person name="Kurt Z."/>
        </authorList>
    </citation>
    <scope>NUCLEOTIDE SEQUENCE</scope>
</reference>
<keyword evidence="2" id="KW-1133">Transmembrane helix</keyword>
<dbReference type="EMBL" id="CATOUU010000325">
    <property type="protein sequence ID" value="CAI9924860.1"/>
    <property type="molecule type" value="Genomic_DNA"/>
</dbReference>
<feature type="compositionally biased region" description="Basic residues" evidence="1">
    <location>
        <begin position="313"/>
        <end position="323"/>
    </location>
</feature>
<organism evidence="3">
    <name type="scientific">Hexamita inflata</name>
    <dbReference type="NCBI Taxonomy" id="28002"/>
    <lineage>
        <taxon>Eukaryota</taxon>
        <taxon>Metamonada</taxon>
        <taxon>Diplomonadida</taxon>
        <taxon>Hexamitidae</taxon>
        <taxon>Hexamitinae</taxon>
        <taxon>Hexamita</taxon>
    </lineage>
</organism>
<name>A0AA86NRS8_9EUKA</name>
<feature type="transmembrane region" description="Helical" evidence="2">
    <location>
        <begin position="131"/>
        <end position="154"/>
    </location>
</feature>
<protein>
    <submittedName>
        <fullName evidence="4">Hypothetical_protein</fullName>
    </submittedName>
</protein>
<dbReference type="Proteomes" id="UP001642409">
    <property type="component" value="Unassembled WGS sequence"/>
</dbReference>
<gene>
    <name evidence="3" type="ORF">HINF_LOCUS12505</name>
    <name evidence="4" type="ORF">HINF_LOCUS73647</name>
</gene>
<sequence>MQLQFVLSCYQNLSVSVYRNQTVIAMNRPSLDTYQICRNAQTDIIFSFVLSQSQQFQFKVVNDNSIFPQTIALTEDILTLRPTNGFLSVQRQILNVRRIDFFASNILQYSQEPDSILALENLDDQKSIKKYGQIIGIIIGVLLLILIAALATAFRLKRDKALQNSQFTFDKFEPVNSIDEALQMSYQFSTFNFTFKKCFKKRENNKTVQIQAQKECLSQNDCFSATKLPNLPQMQAQSTLKIDQNQLYMGKQLSQMSKQNSSQIQSRLTPLTQVHTIDQSAEISNLTNTPVKSKLNPNLKLNSTQPKQINRSKTNKKHKHPKTAKKIMEVKIQQSIDDFKLPI</sequence>
<proteinExistence type="predicted"/>
<reference evidence="4 5" key="2">
    <citation type="submission" date="2024-07" db="EMBL/GenBank/DDBJ databases">
        <authorList>
            <person name="Akdeniz Z."/>
        </authorList>
    </citation>
    <scope>NUCLEOTIDE SEQUENCE [LARGE SCALE GENOMIC DNA]</scope>
</reference>
<keyword evidence="2" id="KW-0472">Membrane</keyword>
<evidence type="ECO:0000256" key="1">
    <source>
        <dbReference type="SAM" id="MobiDB-lite"/>
    </source>
</evidence>
<evidence type="ECO:0000313" key="3">
    <source>
        <dbReference type="EMBL" id="CAI9924860.1"/>
    </source>
</evidence>
<feature type="compositionally biased region" description="Polar residues" evidence="1">
    <location>
        <begin position="293"/>
        <end position="312"/>
    </location>
</feature>
<accession>A0AA86NRS8</accession>